<dbReference type="Proteomes" id="UP000676336">
    <property type="component" value="Unassembled WGS sequence"/>
</dbReference>
<evidence type="ECO:0000313" key="2">
    <source>
        <dbReference type="Proteomes" id="UP000676336"/>
    </source>
</evidence>
<feature type="non-terminal residue" evidence="1">
    <location>
        <position position="1"/>
    </location>
</feature>
<proteinExistence type="predicted"/>
<dbReference type="EMBL" id="CAJOBI010121235">
    <property type="protein sequence ID" value="CAF4679295.1"/>
    <property type="molecule type" value="Genomic_DNA"/>
</dbReference>
<accession>A0A8S2ZYQ5</accession>
<comment type="caution">
    <text evidence="1">The sequence shown here is derived from an EMBL/GenBank/DDBJ whole genome shotgun (WGS) entry which is preliminary data.</text>
</comment>
<sequence>KIKETQQRVNQHQQTVAGLDGTINEIKVACGRLGKELRELQLIEAPNDSNMDDCENELA</sequence>
<name>A0A8S2ZYQ5_9BILA</name>
<reference evidence="1" key="1">
    <citation type="submission" date="2021-02" db="EMBL/GenBank/DDBJ databases">
        <authorList>
            <person name="Nowell W R."/>
        </authorList>
    </citation>
    <scope>NUCLEOTIDE SEQUENCE</scope>
</reference>
<evidence type="ECO:0000313" key="1">
    <source>
        <dbReference type="EMBL" id="CAF4679295.1"/>
    </source>
</evidence>
<organism evidence="1 2">
    <name type="scientific">Rotaria magnacalcarata</name>
    <dbReference type="NCBI Taxonomy" id="392030"/>
    <lineage>
        <taxon>Eukaryota</taxon>
        <taxon>Metazoa</taxon>
        <taxon>Spiralia</taxon>
        <taxon>Gnathifera</taxon>
        <taxon>Rotifera</taxon>
        <taxon>Eurotatoria</taxon>
        <taxon>Bdelloidea</taxon>
        <taxon>Philodinida</taxon>
        <taxon>Philodinidae</taxon>
        <taxon>Rotaria</taxon>
    </lineage>
</organism>
<feature type="non-terminal residue" evidence="1">
    <location>
        <position position="59"/>
    </location>
</feature>
<protein>
    <submittedName>
        <fullName evidence="1">Uncharacterized protein</fullName>
    </submittedName>
</protein>
<dbReference type="AlphaFoldDB" id="A0A8S2ZYQ5"/>
<gene>
    <name evidence="1" type="ORF">SMN809_LOCUS42214</name>
</gene>